<sequence>MEVGSCVICTQNLCLSNVSSLPCGHTFHYNCIRRWLAQSQQCPTCRAASTPMNIVKRLYFANCTDKAVNDSKTSVTDSDTKSKKMDKCDVGHRSAGNDENCNNNSGDSEDEEVDSDFTGSDEDSSMSSSESEDLDYHDSSDAGTENDLNNVSKVSLDMTSLLEASASDTSSISLGTFSDAVSETDAVNHDNMETPNSFNDHEEVGNDHNNYTSVLRIERISDDGDDGDDDDTSNDEDSFKSDDSDNRESQEYSRLLNHFTFELQVFNRNIL</sequence>
<keyword evidence="3" id="KW-0862">Zinc</keyword>
<dbReference type="Gene3D" id="3.30.40.10">
    <property type="entry name" value="Zinc/RING finger domain, C3HC4 (zinc finger)"/>
    <property type="match status" value="1"/>
</dbReference>
<keyword evidence="1" id="KW-0479">Metal-binding</keyword>
<feature type="compositionally biased region" description="Basic and acidic residues" evidence="5">
    <location>
        <begin position="78"/>
        <end position="96"/>
    </location>
</feature>
<feature type="compositionally biased region" description="Acidic residues" evidence="5">
    <location>
        <begin position="223"/>
        <end position="236"/>
    </location>
</feature>
<dbReference type="Pfam" id="PF13639">
    <property type="entry name" value="zf-RING_2"/>
    <property type="match status" value="1"/>
</dbReference>
<keyword evidence="2 4" id="KW-0863">Zinc-finger</keyword>
<dbReference type="SMART" id="SM00184">
    <property type="entry name" value="RING"/>
    <property type="match status" value="1"/>
</dbReference>
<dbReference type="EMBL" id="LN856937">
    <property type="protein sequence ID" value="CDP95286.1"/>
    <property type="molecule type" value="Genomic_DNA"/>
</dbReference>
<feature type="compositionally biased region" description="Low complexity" evidence="5">
    <location>
        <begin position="97"/>
        <end position="106"/>
    </location>
</feature>
<accession>A0A0J9XT36</accession>
<dbReference type="GeneID" id="6097623"/>
<dbReference type="GO" id="GO:0036503">
    <property type="term" value="P:ERAD pathway"/>
    <property type="evidence" value="ECO:0007669"/>
    <property type="project" value="TreeGrafter"/>
</dbReference>
<proteinExistence type="predicted"/>
<reference evidence="8" key="3">
    <citation type="submission" date="2019-04" db="EMBL/GenBank/DDBJ databases">
        <authorList>
            <person name="Howe K."/>
            <person name="Paulini M."/>
            <person name="Williams G."/>
        </authorList>
    </citation>
    <scope>NUCLEOTIDE SEQUENCE [LARGE SCALE GENOMIC DNA]</scope>
    <source>
        <strain evidence="8">FR3</strain>
    </source>
</reference>
<organism evidence="8">
    <name type="scientific">Brugia malayi</name>
    <name type="common">Filarial nematode worm</name>
    <dbReference type="NCBI Taxonomy" id="6279"/>
    <lineage>
        <taxon>Eukaryota</taxon>
        <taxon>Metazoa</taxon>
        <taxon>Ecdysozoa</taxon>
        <taxon>Nematoda</taxon>
        <taxon>Chromadorea</taxon>
        <taxon>Rhabditida</taxon>
        <taxon>Spirurina</taxon>
        <taxon>Spiruromorpha</taxon>
        <taxon>Filarioidea</taxon>
        <taxon>Onchocercidae</taxon>
        <taxon>Brugia</taxon>
    </lineage>
</organism>
<dbReference type="PROSITE" id="PS50089">
    <property type="entry name" value="ZF_RING_2"/>
    <property type="match status" value="1"/>
</dbReference>
<protein>
    <submittedName>
        <fullName evidence="7">Bm9728</fullName>
    </submittedName>
    <submittedName>
        <fullName evidence="8">Hypotetical protein, conserved</fullName>
    </submittedName>
</protein>
<dbReference type="PANTHER" id="PTHR22763:SF184">
    <property type="entry name" value="E3 UBIQUITIN-PROTEIN LIGASE SYNOVIOLIN"/>
    <property type="match status" value="1"/>
</dbReference>
<dbReference type="InterPro" id="IPR001841">
    <property type="entry name" value="Znf_RING"/>
</dbReference>
<dbReference type="InterPro" id="IPR050731">
    <property type="entry name" value="HRD1_E3_ubiq-ligases"/>
</dbReference>
<evidence type="ECO:0000256" key="1">
    <source>
        <dbReference type="ARBA" id="ARBA00022723"/>
    </source>
</evidence>
<feature type="domain" description="RING-type" evidence="6">
    <location>
        <begin position="6"/>
        <end position="46"/>
    </location>
</feature>
<dbReference type="InterPro" id="IPR013083">
    <property type="entry name" value="Znf_RING/FYVE/PHD"/>
</dbReference>
<feature type="compositionally biased region" description="Basic and acidic residues" evidence="5">
    <location>
        <begin position="237"/>
        <end position="250"/>
    </location>
</feature>
<evidence type="ECO:0000256" key="2">
    <source>
        <dbReference type="ARBA" id="ARBA00022771"/>
    </source>
</evidence>
<feature type="region of interest" description="Disordered" evidence="5">
    <location>
        <begin position="69"/>
        <end position="149"/>
    </location>
</feature>
<dbReference type="KEGG" id="bmy:BM_BM9728"/>
<dbReference type="OMA" id="YNCIRRW"/>
<feature type="compositionally biased region" description="Acidic residues" evidence="5">
    <location>
        <begin position="107"/>
        <end position="133"/>
    </location>
</feature>
<name>A0A4E9FBR8_BRUMA</name>
<dbReference type="GO" id="GO:0008270">
    <property type="term" value="F:zinc ion binding"/>
    <property type="evidence" value="ECO:0007669"/>
    <property type="project" value="UniProtKB-KW"/>
</dbReference>
<accession>A0A4E9FBR8</accession>
<evidence type="ECO:0000256" key="4">
    <source>
        <dbReference type="PROSITE-ProRule" id="PRU00175"/>
    </source>
</evidence>
<dbReference type="GO" id="GO:0061630">
    <property type="term" value="F:ubiquitin protein ligase activity"/>
    <property type="evidence" value="ECO:0007669"/>
    <property type="project" value="UniProtKB-EC"/>
</dbReference>
<dbReference type="GO" id="GO:0005789">
    <property type="term" value="C:endoplasmic reticulum membrane"/>
    <property type="evidence" value="ECO:0007669"/>
    <property type="project" value="UniProtKB-SubCell"/>
</dbReference>
<dbReference type="EMBL" id="CAAKNF010000192">
    <property type="protein sequence ID" value="VIO92158.1"/>
    <property type="molecule type" value="Genomic_DNA"/>
</dbReference>
<evidence type="ECO:0000256" key="3">
    <source>
        <dbReference type="ARBA" id="ARBA00022833"/>
    </source>
</evidence>
<evidence type="ECO:0000313" key="8">
    <source>
        <dbReference type="EMBL" id="VIO92158.1"/>
    </source>
</evidence>
<evidence type="ECO:0000313" key="7">
    <source>
        <dbReference type="EMBL" id="CDP95286.1"/>
    </source>
</evidence>
<reference evidence="7" key="2">
    <citation type="submission" date="2012-12" db="EMBL/GenBank/DDBJ databases">
        <authorList>
            <person name="Gao Y.W."/>
            <person name="Fan S.T."/>
            <person name="Sun H.T."/>
            <person name="Wang Z."/>
            <person name="Gao X.L."/>
            <person name="Li Y.G."/>
            <person name="Wang T.C."/>
            <person name="Zhang K."/>
            <person name="Xu W.W."/>
            <person name="Yu Z.J."/>
            <person name="Xia X.Z."/>
        </authorList>
    </citation>
    <scope>NUCLEOTIDE SEQUENCE</scope>
    <source>
        <strain evidence="7">FR3</strain>
    </source>
</reference>
<feature type="region of interest" description="Disordered" evidence="5">
    <location>
        <begin position="219"/>
        <end position="250"/>
    </location>
</feature>
<gene>
    <name evidence="8" type="ORF">Bm9728</name>
    <name evidence="8" type="ORF">BM_BM9728</name>
    <name evidence="7" type="ORF">BM_Bm9728</name>
</gene>
<dbReference type="RefSeq" id="XP_001894172.1">
    <property type="nucleotide sequence ID" value="XM_001894137.2"/>
</dbReference>
<evidence type="ECO:0000259" key="6">
    <source>
        <dbReference type="PROSITE" id="PS50089"/>
    </source>
</evidence>
<dbReference type="CTD" id="6097623"/>
<dbReference type="OrthoDB" id="5855253at2759"/>
<dbReference type="PANTHER" id="PTHR22763">
    <property type="entry name" value="RING ZINC FINGER PROTEIN"/>
    <property type="match status" value="1"/>
</dbReference>
<dbReference type="AlphaFoldDB" id="A0A4E9FBR8"/>
<reference evidence="7" key="1">
    <citation type="journal article" date="2007" name="Science">
        <title>Draft genome of the filarial nematode parasite Brugia malayi.</title>
        <authorList>
            <person name="Ghedin E."/>
            <person name="Wang S."/>
            <person name="Spiro D."/>
            <person name="Caler E."/>
            <person name="Zhao Q."/>
            <person name="Crabtree J."/>
            <person name="Allen J.E."/>
            <person name="Delcher A.L."/>
            <person name="Guiliano D.B."/>
            <person name="Miranda-Saavedra D."/>
            <person name="Angiuoli S.V."/>
            <person name="Creasy T."/>
            <person name="Amedeo P."/>
            <person name="Haas B."/>
            <person name="El-Sayed N.M."/>
            <person name="Wortman J.R."/>
            <person name="Feldblyum T."/>
            <person name="Tallon L."/>
            <person name="Schatz M."/>
            <person name="Shumway M."/>
            <person name="Koo H."/>
            <person name="Salzberg S.L."/>
            <person name="Schobel S."/>
            <person name="Pertea M."/>
            <person name="Pop M."/>
            <person name="White O."/>
            <person name="Barton G.J."/>
            <person name="Carlow C.K."/>
            <person name="Crawford M.J."/>
            <person name="Daub J."/>
            <person name="Dimmic M.W."/>
            <person name="Estes C.F."/>
            <person name="Foster J.M."/>
            <person name="Ganatra M."/>
            <person name="Gregory W.F."/>
            <person name="Johnson N.M."/>
            <person name="Jin J."/>
            <person name="Komuniecki R."/>
            <person name="Korf I."/>
            <person name="Kumar S."/>
            <person name="Laney S."/>
            <person name="Li B.W."/>
            <person name="Li W."/>
            <person name="Lindblom T.H."/>
            <person name="Lustigman S."/>
            <person name="Ma D."/>
            <person name="Maina C.V."/>
            <person name="Martin D.M."/>
            <person name="McCarter J.P."/>
            <person name="McReynolds L."/>
            <person name="Mitreva M."/>
            <person name="Nutman T.B."/>
            <person name="Parkinson J."/>
            <person name="Peregrin-Alvarez J.M."/>
            <person name="Poole C."/>
            <person name="Ren Q."/>
            <person name="Saunders L."/>
            <person name="Sluder A.E."/>
            <person name="Smith K."/>
            <person name="Stanke M."/>
            <person name="Unnasch T.R."/>
            <person name="Ware J."/>
            <person name="Wei A.D."/>
            <person name="Weil G."/>
            <person name="Williams D.J."/>
            <person name="Zhang Y."/>
            <person name="Williams S.A."/>
            <person name="Fraser-Liggett C."/>
            <person name="Slatko B."/>
            <person name="Blaxter M.L."/>
            <person name="Scott A.L."/>
        </authorList>
    </citation>
    <scope>NUCLEOTIDE SEQUENCE</scope>
    <source>
        <strain evidence="7">FR3</strain>
    </source>
</reference>
<dbReference type="GO" id="GO:0043161">
    <property type="term" value="P:proteasome-mediated ubiquitin-dependent protein catabolic process"/>
    <property type="evidence" value="ECO:0007669"/>
    <property type="project" value="TreeGrafter"/>
</dbReference>
<dbReference type="SUPFAM" id="SSF57850">
    <property type="entry name" value="RING/U-box"/>
    <property type="match status" value="1"/>
</dbReference>
<evidence type="ECO:0000256" key="5">
    <source>
        <dbReference type="SAM" id="MobiDB-lite"/>
    </source>
</evidence>